<dbReference type="InterPro" id="IPR025110">
    <property type="entry name" value="AMP-bd_C"/>
</dbReference>
<dbReference type="PANTHER" id="PTHR45527">
    <property type="entry name" value="NONRIBOSOMAL PEPTIDE SYNTHETASE"/>
    <property type="match status" value="1"/>
</dbReference>
<dbReference type="FunFam" id="3.40.50.12780:FF:000012">
    <property type="entry name" value="Non-ribosomal peptide synthetase"/>
    <property type="match status" value="2"/>
</dbReference>
<dbReference type="InterPro" id="IPR020806">
    <property type="entry name" value="PKS_PP-bd"/>
</dbReference>
<dbReference type="Gene3D" id="2.30.38.10">
    <property type="entry name" value="Luciferase, Domain 3"/>
    <property type="match status" value="3"/>
</dbReference>
<dbReference type="InterPro" id="IPR020802">
    <property type="entry name" value="TesA-like"/>
</dbReference>
<dbReference type="GO" id="GO:0003824">
    <property type="term" value="F:catalytic activity"/>
    <property type="evidence" value="ECO:0007669"/>
    <property type="project" value="InterPro"/>
</dbReference>
<evidence type="ECO:0000256" key="4">
    <source>
        <dbReference type="ARBA" id="ARBA00022553"/>
    </source>
</evidence>
<dbReference type="CDD" id="cd19543">
    <property type="entry name" value="DCL_NRPS"/>
    <property type="match status" value="1"/>
</dbReference>
<reference evidence="7" key="1">
    <citation type="journal article" date="2015" name="ChemBioChem">
        <title>Biosynthesis of the Peptide Antibiotic Feglymycin by a Linear Nonribosomal Peptide Synthetase Mechanism.</title>
        <authorList>
            <person name="Gonsior M."/>
            <person name="Muehlenweg A."/>
            <person name="Tietzmann M."/>
            <person name="Rausch S."/>
            <person name="Poch A."/>
            <person name="Suessmuth R.D."/>
        </authorList>
    </citation>
    <scope>NUCLEOTIDE SEQUENCE</scope>
    <source>
        <strain evidence="7">DSM 11171</strain>
    </source>
</reference>
<dbReference type="Pfam" id="PF00668">
    <property type="entry name" value="Condensation"/>
    <property type="match status" value="3"/>
</dbReference>
<accession>A0A0P0KUH9</accession>
<dbReference type="NCBIfam" id="NF003417">
    <property type="entry name" value="PRK04813.1"/>
    <property type="match status" value="3"/>
</dbReference>
<dbReference type="SUPFAM" id="SSF56801">
    <property type="entry name" value="Acetyl-CoA synthetase-like"/>
    <property type="match status" value="3"/>
</dbReference>
<keyword evidence="3" id="KW-0596">Phosphopantetheine</keyword>
<dbReference type="InterPro" id="IPR023213">
    <property type="entry name" value="CAT-like_dom_sf"/>
</dbReference>
<dbReference type="NCBIfam" id="TIGR01733">
    <property type="entry name" value="AA-adenyl-dom"/>
    <property type="match status" value="3"/>
</dbReference>
<dbReference type="PANTHER" id="PTHR45527:SF1">
    <property type="entry name" value="FATTY ACID SYNTHASE"/>
    <property type="match status" value="1"/>
</dbReference>
<dbReference type="Pfam" id="PF00501">
    <property type="entry name" value="AMP-binding"/>
    <property type="match status" value="3"/>
</dbReference>
<dbReference type="Gene3D" id="3.30.559.10">
    <property type="entry name" value="Chloramphenicol acetyltransferase-like domain"/>
    <property type="match status" value="3"/>
</dbReference>
<dbReference type="GO" id="GO:0017000">
    <property type="term" value="P:antibiotic biosynthetic process"/>
    <property type="evidence" value="ECO:0007669"/>
    <property type="project" value="UniProtKB-ARBA"/>
</dbReference>
<dbReference type="Gene3D" id="3.30.559.30">
    <property type="entry name" value="Nonribosomal peptide synthetase, condensation domain"/>
    <property type="match status" value="3"/>
</dbReference>
<evidence type="ECO:0000256" key="2">
    <source>
        <dbReference type="ARBA" id="ARBA00006432"/>
    </source>
</evidence>
<dbReference type="GO" id="GO:0005829">
    <property type="term" value="C:cytosol"/>
    <property type="evidence" value="ECO:0007669"/>
    <property type="project" value="TreeGrafter"/>
</dbReference>
<dbReference type="GO" id="GO:0008610">
    <property type="term" value="P:lipid biosynthetic process"/>
    <property type="evidence" value="ECO:0007669"/>
    <property type="project" value="UniProtKB-ARBA"/>
</dbReference>
<dbReference type="PROSITE" id="PS50075">
    <property type="entry name" value="CARRIER"/>
    <property type="match status" value="3"/>
</dbReference>
<evidence type="ECO:0000256" key="1">
    <source>
        <dbReference type="ARBA" id="ARBA00001957"/>
    </source>
</evidence>
<keyword evidence="4" id="KW-0597">Phosphoprotein</keyword>
<feature type="domain" description="Carrier" evidence="6">
    <location>
        <begin position="2030"/>
        <end position="2105"/>
    </location>
</feature>
<dbReference type="Gene3D" id="3.40.50.1820">
    <property type="entry name" value="alpha/beta hydrolase"/>
    <property type="match status" value="1"/>
</dbReference>
<dbReference type="FunFam" id="3.30.300.30:FF:000010">
    <property type="entry name" value="Enterobactin synthetase component F"/>
    <property type="match status" value="3"/>
</dbReference>
<organism evidence="7">
    <name type="scientific">Streptomyces sp. DSM 11171</name>
    <dbReference type="NCBI Taxonomy" id="1740725"/>
    <lineage>
        <taxon>Bacteria</taxon>
        <taxon>Bacillati</taxon>
        <taxon>Actinomycetota</taxon>
        <taxon>Actinomycetes</taxon>
        <taxon>Kitasatosporales</taxon>
        <taxon>Streptomycetaceae</taxon>
        <taxon>Streptomyces</taxon>
    </lineage>
</organism>
<dbReference type="CDD" id="cd19540">
    <property type="entry name" value="LCL_NRPS-like"/>
    <property type="match status" value="2"/>
</dbReference>
<evidence type="ECO:0000313" key="7">
    <source>
        <dbReference type="EMBL" id="ALK27916.1"/>
    </source>
</evidence>
<dbReference type="InterPro" id="IPR001242">
    <property type="entry name" value="Condensation_dom"/>
</dbReference>
<dbReference type="Pfam" id="PF00550">
    <property type="entry name" value="PP-binding"/>
    <property type="match status" value="3"/>
</dbReference>
<dbReference type="Gene3D" id="1.10.1200.10">
    <property type="entry name" value="ACP-like"/>
    <property type="match status" value="2"/>
</dbReference>
<dbReference type="GO" id="GO:0043041">
    <property type="term" value="P:amino acid activation for nonribosomal peptide biosynthetic process"/>
    <property type="evidence" value="ECO:0007669"/>
    <property type="project" value="TreeGrafter"/>
</dbReference>
<protein>
    <submittedName>
        <fullName evidence="7">Non-ribosomal peptide synthase</fullName>
    </submittedName>
</protein>
<dbReference type="InterPro" id="IPR020845">
    <property type="entry name" value="AMP-binding_CS"/>
</dbReference>
<name>A0A0P0KUH9_9ACTN</name>
<dbReference type="SUPFAM" id="SSF52777">
    <property type="entry name" value="CoA-dependent acyltransferases"/>
    <property type="match status" value="6"/>
</dbReference>
<dbReference type="FunFam" id="1.10.1200.10:FF:000016">
    <property type="entry name" value="Non-ribosomal peptide synthase"/>
    <property type="match status" value="3"/>
</dbReference>
<dbReference type="InterPro" id="IPR006162">
    <property type="entry name" value="Ppantetheine_attach_site"/>
</dbReference>
<dbReference type="InterPro" id="IPR036736">
    <property type="entry name" value="ACP-like_sf"/>
</dbReference>
<dbReference type="SUPFAM" id="SSF53474">
    <property type="entry name" value="alpha/beta-Hydrolases"/>
    <property type="match status" value="1"/>
</dbReference>
<dbReference type="FunFam" id="2.30.38.10:FF:000001">
    <property type="entry name" value="Non-ribosomal peptide synthetase PvdI"/>
    <property type="match status" value="2"/>
</dbReference>
<dbReference type="InterPro" id="IPR000873">
    <property type="entry name" value="AMP-dep_synth/lig_dom"/>
</dbReference>
<dbReference type="InterPro" id="IPR045851">
    <property type="entry name" value="AMP-bd_C_sf"/>
</dbReference>
<evidence type="ECO:0000256" key="5">
    <source>
        <dbReference type="SAM" id="MobiDB-lite"/>
    </source>
</evidence>
<dbReference type="SUPFAM" id="SSF47336">
    <property type="entry name" value="ACP-like"/>
    <property type="match status" value="3"/>
</dbReference>
<dbReference type="Gene3D" id="3.30.300.30">
    <property type="match status" value="3"/>
</dbReference>
<dbReference type="GO" id="GO:0044550">
    <property type="term" value="P:secondary metabolite biosynthetic process"/>
    <property type="evidence" value="ECO:0007669"/>
    <property type="project" value="UniProtKB-ARBA"/>
</dbReference>
<gene>
    <name evidence="7" type="primary">fegS</name>
</gene>
<dbReference type="PROSITE" id="PS00012">
    <property type="entry name" value="PHOSPHOPANTETHEINE"/>
    <property type="match status" value="3"/>
</dbReference>
<comment type="cofactor">
    <cofactor evidence="1">
        <name>pantetheine 4'-phosphate</name>
        <dbReference type="ChEBI" id="CHEBI:47942"/>
    </cofactor>
</comment>
<dbReference type="InterPro" id="IPR029058">
    <property type="entry name" value="AB_hydrolase_fold"/>
</dbReference>
<feature type="region of interest" description="Disordered" evidence="5">
    <location>
        <begin position="353"/>
        <end position="376"/>
    </location>
</feature>
<dbReference type="SMART" id="SM00824">
    <property type="entry name" value="PKS_TE"/>
    <property type="match status" value="1"/>
</dbReference>
<dbReference type="FunFam" id="3.40.50.980:FF:000001">
    <property type="entry name" value="Non-ribosomal peptide synthetase"/>
    <property type="match status" value="2"/>
</dbReference>
<dbReference type="Pfam" id="PF00975">
    <property type="entry name" value="Thioesterase"/>
    <property type="match status" value="1"/>
</dbReference>
<dbReference type="PROSITE" id="PS00455">
    <property type="entry name" value="AMP_BINDING"/>
    <property type="match status" value="3"/>
</dbReference>
<proteinExistence type="inferred from homology"/>
<sequence>MSDSALVGVWPLSPLQEGMLFHAVYDEHGTDVYVEQISTGLEGRLDTVVLRASWQAVLDRHESLRAGFQRRSSGDPVQLIRRRVVLPWREEDLSALPEEEALGEAERLSTEEQAQGFDMTVPPLLKVLLVKVGQDRYRMSVTLHHILLDGWSLPILMRELWTCYEAGGSAEGLPAVTPYRDYLTWLAGQDKEAAREAWRHSLAGADEPALVAPALRDATPGPSGTVHAQSSPALDEALAELTRTRGLTLNTAVQAAWALLVGKLAGRRDVVFGASVAGRPMDLPGADSMLGLFINTVPVRVEFDPAQTVAGMLTDLQAQQTALMDHQYLSLSEVQRLSGPGARFDTLMAFESFPTGGNGGKPPEGAEDDGPPTGPGGLVHTDAGFRETTNFPLSLVVGPMGGLKFRLSHRLDVFDADGARALLDRLVRVLEQMAAEPEALLAGIDVLDATERARVLGEWNDTSRGGAPDGSLVDLFEAQAARTPGAVAVTGGGREWSYAELDRTADRVAHGLAARGVRRGDLVGVVVERSAELPALLLGVLKAGAAYVPVDSGWPEGRARAALARTALVVADAEVAGRSADVVRVRELLDGPDADGRARVNVGPADLAYVMYTSGSTGEPKGVRVGHGAVAALVTDSCWSEAARDRVLLHAPHAFDASTYELWVPLVHGGRVVVAEPGTVDAATLAALVREHELTAVHVTAGLFGVLAEEAPHALSGVAEVLTGGDVVPAGAAGRVMAANPAVTVRHLYGPTEATLCATTHTVAPGTPAPAVLPIGRPRDHTRVFVLDEFLQPALVGATGELYVAGAGLAQGYAGRPDLTAERFVASPFADGAERMYRTGDLARWTADGELVFAGRSDDQVKIRGYRVEPGEIEAVLIAHESVGQVAVIVREDRPGDKRPVAYVVPRTADVSAAPADAVALREFAGARLPEYMVPAVVLIDALPVTANGKLDRAALPAPGVTGPAGGRGPATPLEEVLCGLFAEVLGVESAGADVSFFDLGGDSLLAMRLIARIRAVLDTELSIRDLFGAPTVAEAARLIGNAEGTARAALVPQQRPDELPLSYAQQRMWFLNRLEGVGEGAGYSMPLALRLTGELDRAALEAALGDLADRHESLRTVFPETDGVPRQLILDPAAGRPPLVVTDTDEDRVDETVAGHLGHGFDLSVDLPWRVRLLVTGPGRHVLLIVVHHIASDGWSMGVLLRDLTTAYAARCEGLAPGWQPLPVQYADYALWQRTELGDLDDPDSLISRQLDHWRRRLAHAPQELPLPTDRPRPAVSSFAGRTVPVDVAPQLHNRLVGVAQRGRATMFMVMHAAVATLLSRMGAGHDIPLGTATAGRGDSALDGLAGFFVNTLVLRTDLSGNPSFTELLGRVRETDLAAYAHQDVPFERLVEDINPARSLSRNPLFQVSLALQGAPQGDGGLPAAGGLRISPLVSDSDADTARVDLSVDLSELRDSQGSPAGITGRFLYATDLFDEGTVAALSRRLVRVLEQVAANPGVRLGDIDVLGEDERSRVVTEWNATARTVDTGTLPELFAAQARRTPEAAAVIGARQRWSYAELDAAANRFAGELTARGVGRGDLVGVAMDRSPDLVAVLLGVLKAGAGFVPVDPAYPADRIAYMLADAAPALVVCTSATEHVLPVGAPARLVFDAPEVVASLRARPSRAPHVAGAGTQDTAYVIYTSGSTGRPKGVVVTHQGVGSLAATQRARLGVTPDSRILQLASLSFDAAVWELIMALLSGAALVMAGADRLPPLGTLDEVTKEFGVTHLTVPPSVLATVRELPDSVTTLVVAGEACPPSLVARWAGRRLVNAYGPTEVTVCASMSEPLAPSADGPVPIGRPVDNARTFVLDARLKPAPVGVTGELYVTGPGLARGYLGRPGRTASGFVASPYAAPGERMYRTGDLVRWTEDGQLLFTGRADEQVKIRGFRIEPGEIEAVLAGHPAVGQVAVVAREDTPGDKRLVAYVVPASGQATDVPVLREFAAARLPDHMVPAVLVLEFLPVTANGKLDRAALPAPGYAEAAEGRAPRTPVEEQLCALFAEVLDLESVGVDASFFDVGGDSLRAMRLIARIRAVLNAEVGIRELFTAPTVAGLARVVDTGRGAGPGGVQQALTPRRRPDVLPLSYAQQRMWFLNRLKGAGAGAGYTMPLALRLTGELDVAALEAALGDLADRHESLRTVFPETDGVPRQRIIDGPAGRPPLAVEHTTGERLGGILAEQADRGFDLGTGLPWRTLLLRTGPAESVLLVTMHHIASDGWSMGVMTRDLGTAYAARSAGRTPDWRPLPVQYADYALWQREVLGDLDDPDSLISEHVAHWRETLAGAPRELELPADRPRPLMSTFRGGTVPLHVSPQVHARLADVARRGRATTFMLVHAALAVLLARVGAGDDIPVGTVVAGRGDAALHDLAGSFVNTLVLRTDLGDDPSFTDLLARVRESDLAAYARQDVPFERLVDELNPARSLGRNPLFQVSLAVQNAPRGQDEEQSLWDTPGLSVGPLLETSERAARFDLTVTVLEHRDETGAAAGLGGDLLYAKDLFDEETARALARRLVRVLEQVAADPRVRVGEIDVLEDTERAQVLTEWNDTARRLPPDTLPDRFRAWVRRTPDATALRSGGRTLSYAGLDGRANRLARHLTALGVGRETPVGLCLPRGADMIVALLAVWKAGGAYVPLDPAYPGERLAHMIADSGAGVVLNGSGALAATTAGAARVVPLAEAEAAAGALSPEPYGTAPEPDRLAYVIYTSGSTGRPKGVAVTHGALANYVADVPERVGFGAPGARYAVLQAQATDLGNTVVFASLALGGELHVLDEETATDPAAVTRYLTDHRIDHVKAVPSHVAALGAAALTPAKSLVLGGEAAPPELVEQLLASAGEGRVFNHYGPTETTIGVATGRPDPDLVASGVVPLGRPVANTRLYVLDDALRPVAPGVTGELYVAGAQLARGYVGRPGLTAERFVACPYGGTGARMYRTGDRARWTADGQVVFAGRADEQVKIRGFRVEPGEVAAALTAHDSVGQAAVVVREDRPGDRRLVAYVVPTVRDAGSPDPDALRDHTAGLLPDHMVPSAVLVLDALPLTANGKLDRSALPAPDFAGAGGRGPATPVEEALCGLFGEVLGLDAVSADISFFDLGGDSLLAMRLIARIRAVLEAEVSIRSLFTAQTVEALARLVGAGTGADDLGLVLPLRTGGDRPPLFCVHPSTGLSWCYTGLLGHLPEDRPVYALQARGYGADEELPGTLEDMAADYADQIRAVQPTGPYHLLGWSFGGTVAHAVATLLQEQGEEVALLVSLDGFPFQAHTAESGPGQAPTRTVRLLSEIRRVNTNNLRLLENFTPGVFDGDLLLLVAGRGRPDFAPAADAPGTWTPYVRGRIESTHLDTDHDSMLQGRSLAEIGRLVSAKLSES</sequence>
<evidence type="ECO:0000256" key="3">
    <source>
        <dbReference type="ARBA" id="ARBA00022450"/>
    </source>
</evidence>
<dbReference type="GO" id="GO:0072330">
    <property type="term" value="P:monocarboxylic acid biosynthetic process"/>
    <property type="evidence" value="ECO:0007669"/>
    <property type="project" value="UniProtKB-ARBA"/>
</dbReference>
<dbReference type="GO" id="GO:0031177">
    <property type="term" value="F:phosphopantetheine binding"/>
    <property type="evidence" value="ECO:0007669"/>
    <property type="project" value="InterPro"/>
</dbReference>
<dbReference type="CDD" id="cd05930">
    <property type="entry name" value="A_NRPS"/>
    <property type="match status" value="1"/>
</dbReference>
<dbReference type="InterPro" id="IPR001031">
    <property type="entry name" value="Thioesterase"/>
</dbReference>
<dbReference type="EMBL" id="KT809366">
    <property type="protein sequence ID" value="ALK27916.1"/>
    <property type="molecule type" value="Genomic_DNA"/>
</dbReference>
<evidence type="ECO:0000259" key="6">
    <source>
        <dbReference type="PROSITE" id="PS50075"/>
    </source>
</evidence>
<dbReference type="SMART" id="SM00823">
    <property type="entry name" value="PKS_PP"/>
    <property type="match status" value="3"/>
</dbReference>
<feature type="domain" description="Carrier" evidence="6">
    <location>
        <begin position="3103"/>
        <end position="3178"/>
    </location>
</feature>
<dbReference type="InterPro" id="IPR010071">
    <property type="entry name" value="AA_adenyl_dom"/>
</dbReference>
<feature type="domain" description="Carrier" evidence="6">
    <location>
        <begin position="969"/>
        <end position="1044"/>
    </location>
</feature>
<dbReference type="CDD" id="cd12117">
    <property type="entry name" value="A_NRPS_Srf_like"/>
    <property type="match status" value="1"/>
</dbReference>
<dbReference type="Pfam" id="PF13193">
    <property type="entry name" value="AMP-binding_C"/>
    <property type="match status" value="3"/>
</dbReference>
<dbReference type="InterPro" id="IPR009081">
    <property type="entry name" value="PP-bd_ACP"/>
</dbReference>
<dbReference type="Gene3D" id="3.40.50.980">
    <property type="match status" value="6"/>
</dbReference>
<comment type="similarity">
    <text evidence="2">Belongs to the ATP-dependent AMP-binding enzyme family.</text>
</comment>